<reference evidence="1" key="2">
    <citation type="journal article" date="2015" name="Data Brief">
        <title>Shoot transcriptome of the giant reed, Arundo donax.</title>
        <authorList>
            <person name="Barrero R.A."/>
            <person name="Guerrero F.D."/>
            <person name="Moolhuijzen P."/>
            <person name="Goolsby J.A."/>
            <person name="Tidwell J."/>
            <person name="Bellgard S.E."/>
            <person name="Bellgard M.I."/>
        </authorList>
    </citation>
    <scope>NUCLEOTIDE SEQUENCE</scope>
    <source>
        <tissue evidence="1">Shoot tissue taken approximately 20 cm above the soil surface</tissue>
    </source>
</reference>
<accession>A0A0A9F808</accession>
<evidence type="ECO:0000313" key="1">
    <source>
        <dbReference type="EMBL" id="JAE07359.1"/>
    </source>
</evidence>
<dbReference type="EMBL" id="GBRH01190537">
    <property type="protein sequence ID" value="JAE07359.1"/>
    <property type="molecule type" value="Transcribed_RNA"/>
</dbReference>
<sequence>MLITIIRLSLIIKTIKPYLGSLDAYSSHHPLICS</sequence>
<protein>
    <submittedName>
        <fullName evidence="1">Uncharacterized protein</fullName>
    </submittedName>
</protein>
<name>A0A0A9F808_ARUDO</name>
<proteinExistence type="predicted"/>
<organism evidence="1">
    <name type="scientific">Arundo donax</name>
    <name type="common">Giant reed</name>
    <name type="synonym">Donax arundinaceus</name>
    <dbReference type="NCBI Taxonomy" id="35708"/>
    <lineage>
        <taxon>Eukaryota</taxon>
        <taxon>Viridiplantae</taxon>
        <taxon>Streptophyta</taxon>
        <taxon>Embryophyta</taxon>
        <taxon>Tracheophyta</taxon>
        <taxon>Spermatophyta</taxon>
        <taxon>Magnoliopsida</taxon>
        <taxon>Liliopsida</taxon>
        <taxon>Poales</taxon>
        <taxon>Poaceae</taxon>
        <taxon>PACMAD clade</taxon>
        <taxon>Arundinoideae</taxon>
        <taxon>Arundineae</taxon>
        <taxon>Arundo</taxon>
    </lineage>
</organism>
<reference evidence="1" key="1">
    <citation type="submission" date="2014-09" db="EMBL/GenBank/DDBJ databases">
        <authorList>
            <person name="Magalhaes I.L.F."/>
            <person name="Oliveira U."/>
            <person name="Santos F.R."/>
            <person name="Vidigal T.H.D.A."/>
            <person name="Brescovit A.D."/>
            <person name="Santos A.J."/>
        </authorList>
    </citation>
    <scope>NUCLEOTIDE SEQUENCE</scope>
    <source>
        <tissue evidence="1">Shoot tissue taken approximately 20 cm above the soil surface</tissue>
    </source>
</reference>
<dbReference type="AlphaFoldDB" id="A0A0A9F808"/>